<keyword evidence="5" id="KW-1185">Reference proteome</keyword>
<proteinExistence type="predicted"/>
<evidence type="ECO:0000256" key="2">
    <source>
        <dbReference type="PROSITE-ProRule" id="PRU00703"/>
    </source>
</evidence>
<reference evidence="5" key="1">
    <citation type="submission" date="2017-04" db="EMBL/GenBank/DDBJ databases">
        <authorList>
            <person name="Varghese N."/>
            <person name="Submissions S."/>
        </authorList>
    </citation>
    <scope>NUCLEOTIDE SEQUENCE [LARGE SCALE GENOMIC DNA]</scope>
    <source>
        <strain evidence="5">K3S</strain>
    </source>
</reference>
<dbReference type="CDD" id="cd04584">
    <property type="entry name" value="CBS_pair_AcuB_like"/>
    <property type="match status" value="1"/>
</dbReference>
<dbReference type="EMBL" id="FWZU01000004">
    <property type="protein sequence ID" value="SMF26390.1"/>
    <property type="molecule type" value="Genomic_DNA"/>
</dbReference>
<keyword evidence="1 2" id="KW-0129">CBS domain</keyword>
<name>A0A1X7E3T2_9BACT</name>
<evidence type="ECO:0000259" key="3">
    <source>
        <dbReference type="PROSITE" id="PS51371"/>
    </source>
</evidence>
<dbReference type="OrthoDB" id="9802114at2"/>
<dbReference type="PROSITE" id="PS51371">
    <property type="entry name" value="CBS"/>
    <property type="match status" value="2"/>
</dbReference>
<dbReference type="InterPro" id="IPR000644">
    <property type="entry name" value="CBS_dom"/>
</dbReference>
<dbReference type="RefSeq" id="WP_085102816.1">
    <property type="nucleotide sequence ID" value="NZ_FWZU01000004.1"/>
</dbReference>
<feature type="domain" description="CBS" evidence="3">
    <location>
        <begin position="7"/>
        <end position="66"/>
    </location>
</feature>
<accession>A0A1X7E3T2</accession>
<dbReference type="Proteomes" id="UP000192906">
    <property type="component" value="Unassembled WGS sequence"/>
</dbReference>
<protein>
    <submittedName>
        <fullName evidence="4">Acetoin utilization protein AcuB</fullName>
    </submittedName>
</protein>
<dbReference type="Pfam" id="PF00571">
    <property type="entry name" value="CBS"/>
    <property type="match status" value="2"/>
</dbReference>
<feature type="domain" description="CBS" evidence="3">
    <location>
        <begin position="82"/>
        <end position="138"/>
    </location>
</feature>
<sequence length="225" mass="25190">MLVKHWMTKDIITLTPDRSMMKAAKIMKDKVISRLPIVDDDGVLVGIISDRDIKEASPSKATTLDMHELYYLLSEIKIKDIMTRKVLTVSIEDTVEKAAVIMDENKIGGVPVVDADNKCVGVITTTDVFKVLINITGVLHGGIQMGIALSNKAGSLSRVVDFLKDNHARMMSVLTSYEPNQDNTRQVFIRIQDMEKSELNKLREGIAENFELLYWVRDSVHGLTS</sequence>
<dbReference type="PANTHER" id="PTHR43080:SF2">
    <property type="entry name" value="CBS DOMAIN-CONTAINING PROTEIN"/>
    <property type="match status" value="1"/>
</dbReference>
<evidence type="ECO:0000256" key="1">
    <source>
        <dbReference type="ARBA" id="ARBA00023122"/>
    </source>
</evidence>
<dbReference type="InterPro" id="IPR051257">
    <property type="entry name" value="Diverse_CBS-Domain"/>
</dbReference>
<dbReference type="SMART" id="SM00116">
    <property type="entry name" value="CBS"/>
    <property type="match status" value="2"/>
</dbReference>
<dbReference type="STRING" id="1519643.SAMN06295933_2563"/>
<dbReference type="SUPFAM" id="SSF54631">
    <property type="entry name" value="CBS-domain pair"/>
    <property type="match status" value="1"/>
</dbReference>
<dbReference type="InterPro" id="IPR046342">
    <property type="entry name" value="CBS_dom_sf"/>
</dbReference>
<dbReference type="PANTHER" id="PTHR43080">
    <property type="entry name" value="CBS DOMAIN-CONTAINING PROTEIN CBSX3, MITOCHONDRIAL"/>
    <property type="match status" value="1"/>
</dbReference>
<gene>
    <name evidence="4" type="ORF">SAMN06295933_2563</name>
</gene>
<organism evidence="4 5">
    <name type="scientific">Desulfovibrio gilichinskyi</name>
    <dbReference type="NCBI Taxonomy" id="1519643"/>
    <lineage>
        <taxon>Bacteria</taxon>
        <taxon>Pseudomonadati</taxon>
        <taxon>Thermodesulfobacteriota</taxon>
        <taxon>Desulfovibrionia</taxon>
        <taxon>Desulfovibrionales</taxon>
        <taxon>Desulfovibrionaceae</taxon>
        <taxon>Desulfovibrio</taxon>
    </lineage>
</organism>
<dbReference type="Gene3D" id="3.10.580.10">
    <property type="entry name" value="CBS-domain"/>
    <property type="match status" value="1"/>
</dbReference>
<evidence type="ECO:0000313" key="5">
    <source>
        <dbReference type="Proteomes" id="UP000192906"/>
    </source>
</evidence>
<dbReference type="AlphaFoldDB" id="A0A1X7E3T2"/>
<evidence type="ECO:0000313" key="4">
    <source>
        <dbReference type="EMBL" id="SMF26390.1"/>
    </source>
</evidence>